<evidence type="ECO:0000256" key="2">
    <source>
        <dbReference type="ARBA" id="ARBA00022694"/>
    </source>
</evidence>
<evidence type="ECO:0000256" key="5">
    <source>
        <dbReference type="PIRSR" id="PIRSR001430-1"/>
    </source>
</evidence>
<dbReference type="GO" id="GO:0003723">
    <property type="term" value="F:RNA binding"/>
    <property type="evidence" value="ECO:0007669"/>
    <property type="project" value="InterPro"/>
</dbReference>
<dbReference type="GO" id="GO:0031119">
    <property type="term" value="P:tRNA pseudouridine synthesis"/>
    <property type="evidence" value="ECO:0007669"/>
    <property type="project" value="UniProtKB-UniRule"/>
</dbReference>
<keyword evidence="3 4" id="KW-0413">Isomerase</keyword>
<dbReference type="GO" id="GO:0160147">
    <property type="term" value="F:tRNA pseudouridine(38-40) synthase activity"/>
    <property type="evidence" value="ECO:0007669"/>
    <property type="project" value="UniProtKB-EC"/>
</dbReference>
<sequence>MHAERTCLCESSGVCGVMPRYALKVEYHGAGFVGWQRQKEHPSIQGAIEAALAKLEPAEHTIVAAGRTDAGVHGLAQVAHVDLTQDWQPFRLSEALNYHLRNHRIAINQCVVAGDDFHARFSARERRYLFRLISRRAPLTHERGLAWHVKRKLDAGAMQAGADRLLGRHDFTTFRSTICQAESPVKSLDELRVEEIELPNGTEFRFHVRARSFLHNQVRSFIGTLEQVGAGSWSPDDVTKALGARDRSACGPVSPPQGLYLAGVGYPTDPFKS</sequence>
<comment type="subunit">
    <text evidence="4">Homodimer.</text>
</comment>
<evidence type="ECO:0000256" key="1">
    <source>
        <dbReference type="ARBA" id="ARBA00009375"/>
    </source>
</evidence>
<accession>A0A2R8AN78</accession>
<dbReference type="HAMAP" id="MF_00171">
    <property type="entry name" value="TruA"/>
    <property type="match status" value="1"/>
</dbReference>
<dbReference type="EMBL" id="OMOI01000001">
    <property type="protein sequence ID" value="SPF77349.1"/>
    <property type="molecule type" value="Genomic_DNA"/>
</dbReference>
<dbReference type="InterPro" id="IPR020103">
    <property type="entry name" value="PsdUridine_synth_cat_dom_sf"/>
</dbReference>
<dbReference type="NCBIfam" id="TIGR00071">
    <property type="entry name" value="hisT_truA"/>
    <property type="match status" value="1"/>
</dbReference>
<evidence type="ECO:0000313" key="9">
    <source>
        <dbReference type="EMBL" id="SPF77349.1"/>
    </source>
</evidence>
<reference evidence="9 10" key="1">
    <citation type="submission" date="2018-03" db="EMBL/GenBank/DDBJ databases">
        <authorList>
            <person name="Keele B.F."/>
        </authorList>
    </citation>
    <scope>NUCLEOTIDE SEQUENCE [LARGE SCALE GENOMIC DNA]</scope>
    <source>
        <strain evidence="9 10">CECT 8811</strain>
    </source>
</reference>
<comment type="function">
    <text evidence="4">Formation of pseudouridine at positions 38, 39 and 40 in the anticodon stem and loop of transfer RNAs.</text>
</comment>
<gene>
    <name evidence="4 9" type="primary">truA</name>
    <name evidence="9" type="ORF">ALP8811_02376</name>
</gene>
<keyword evidence="2 4" id="KW-0819">tRNA processing</keyword>
<dbReference type="FunFam" id="3.30.70.580:FF:000001">
    <property type="entry name" value="tRNA pseudouridine synthase A"/>
    <property type="match status" value="1"/>
</dbReference>
<evidence type="ECO:0000256" key="6">
    <source>
        <dbReference type="PIRSR" id="PIRSR001430-2"/>
    </source>
</evidence>
<evidence type="ECO:0000256" key="3">
    <source>
        <dbReference type="ARBA" id="ARBA00023235"/>
    </source>
</evidence>
<name>A0A2R8AN78_9RHOB</name>
<feature type="binding site" evidence="4 6">
    <location>
        <position position="128"/>
    </location>
    <ligand>
        <name>substrate</name>
    </ligand>
</feature>
<dbReference type="Proteomes" id="UP000244911">
    <property type="component" value="Unassembled WGS sequence"/>
</dbReference>
<proteinExistence type="inferred from homology"/>
<dbReference type="PANTHER" id="PTHR11142:SF0">
    <property type="entry name" value="TRNA PSEUDOURIDINE SYNTHASE-LIKE 1"/>
    <property type="match status" value="1"/>
</dbReference>
<dbReference type="InterPro" id="IPR001406">
    <property type="entry name" value="PsdUridine_synth_TruA"/>
</dbReference>
<comment type="caution">
    <text evidence="4">Lacks conserved residue(s) required for the propagation of feature annotation.</text>
</comment>
<comment type="catalytic activity">
    <reaction evidence="4 7">
        <text>uridine(38/39/40) in tRNA = pseudouridine(38/39/40) in tRNA</text>
        <dbReference type="Rhea" id="RHEA:22376"/>
        <dbReference type="Rhea" id="RHEA-COMP:10085"/>
        <dbReference type="Rhea" id="RHEA-COMP:10087"/>
        <dbReference type="ChEBI" id="CHEBI:65314"/>
        <dbReference type="ChEBI" id="CHEBI:65315"/>
        <dbReference type="EC" id="5.4.99.12"/>
    </reaction>
</comment>
<organism evidence="9 10">
    <name type="scientific">Aliiroseovarius pelagivivens</name>
    <dbReference type="NCBI Taxonomy" id="1639690"/>
    <lineage>
        <taxon>Bacteria</taxon>
        <taxon>Pseudomonadati</taxon>
        <taxon>Pseudomonadota</taxon>
        <taxon>Alphaproteobacteria</taxon>
        <taxon>Rhodobacterales</taxon>
        <taxon>Paracoccaceae</taxon>
        <taxon>Aliiroseovarius</taxon>
    </lineage>
</organism>
<evidence type="ECO:0000259" key="8">
    <source>
        <dbReference type="Pfam" id="PF01416"/>
    </source>
</evidence>
<evidence type="ECO:0000256" key="4">
    <source>
        <dbReference type="HAMAP-Rule" id="MF_00171"/>
    </source>
</evidence>
<dbReference type="Pfam" id="PF01416">
    <property type="entry name" value="PseudoU_synth_1"/>
    <property type="match status" value="2"/>
</dbReference>
<dbReference type="SUPFAM" id="SSF55120">
    <property type="entry name" value="Pseudouridine synthase"/>
    <property type="match status" value="1"/>
</dbReference>
<dbReference type="Gene3D" id="3.30.70.660">
    <property type="entry name" value="Pseudouridine synthase I, catalytic domain, C-terminal subdomain"/>
    <property type="match status" value="1"/>
</dbReference>
<feature type="domain" description="Pseudouridine synthase I TruA alpha/beta" evidence="8">
    <location>
        <begin position="163"/>
        <end position="267"/>
    </location>
</feature>
<evidence type="ECO:0000256" key="7">
    <source>
        <dbReference type="RuleBase" id="RU003792"/>
    </source>
</evidence>
<protein>
    <recommendedName>
        <fullName evidence="4">tRNA pseudouridine synthase A</fullName>
        <ecNumber evidence="4">5.4.99.12</ecNumber>
    </recommendedName>
    <alternativeName>
        <fullName evidence="4">tRNA pseudouridine(38-40) synthase</fullName>
    </alternativeName>
    <alternativeName>
        <fullName evidence="4">tRNA pseudouridylate synthase I</fullName>
    </alternativeName>
    <alternativeName>
        <fullName evidence="4">tRNA-uridine isomerase I</fullName>
    </alternativeName>
</protein>
<dbReference type="PIRSF" id="PIRSF001430">
    <property type="entry name" value="tRNA_psdUrid_synth"/>
    <property type="match status" value="1"/>
</dbReference>
<keyword evidence="10" id="KW-1185">Reference proteome</keyword>
<evidence type="ECO:0000313" key="10">
    <source>
        <dbReference type="Proteomes" id="UP000244911"/>
    </source>
</evidence>
<comment type="similarity">
    <text evidence="1 4 7">Belongs to the tRNA pseudouridine synthase TruA family.</text>
</comment>
<dbReference type="InterPro" id="IPR020097">
    <property type="entry name" value="PsdUridine_synth_TruA_a/b_dom"/>
</dbReference>
<feature type="active site" description="Nucleophile" evidence="4 5">
    <location>
        <position position="69"/>
    </location>
</feature>
<dbReference type="InterPro" id="IPR020094">
    <property type="entry name" value="TruA/RsuA/RluB/E/F_N"/>
</dbReference>
<dbReference type="AlphaFoldDB" id="A0A2R8AN78"/>
<feature type="domain" description="Pseudouridine synthase I TruA alpha/beta" evidence="8">
    <location>
        <begin position="26"/>
        <end position="121"/>
    </location>
</feature>
<dbReference type="Gene3D" id="3.30.70.580">
    <property type="entry name" value="Pseudouridine synthase I, catalytic domain, N-terminal subdomain"/>
    <property type="match status" value="1"/>
</dbReference>
<dbReference type="CDD" id="cd02570">
    <property type="entry name" value="PseudoU_synth_EcTruA"/>
    <property type="match status" value="1"/>
</dbReference>
<dbReference type="EC" id="5.4.99.12" evidence="4"/>
<dbReference type="PANTHER" id="PTHR11142">
    <property type="entry name" value="PSEUDOURIDYLATE SYNTHASE"/>
    <property type="match status" value="1"/>
</dbReference>
<dbReference type="InterPro" id="IPR020095">
    <property type="entry name" value="PsdUridine_synth_TruA_C"/>
</dbReference>